<dbReference type="EMBL" id="BLLF01002020">
    <property type="protein sequence ID" value="GFH22348.1"/>
    <property type="molecule type" value="Genomic_DNA"/>
</dbReference>
<reference evidence="2 3" key="1">
    <citation type="submission" date="2020-02" db="EMBL/GenBank/DDBJ databases">
        <title>Draft genome sequence of Haematococcus lacustris strain NIES-144.</title>
        <authorList>
            <person name="Morimoto D."/>
            <person name="Nakagawa S."/>
            <person name="Yoshida T."/>
            <person name="Sawayama S."/>
        </authorList>
    </citation>
    <scope>NUCLEOTIDE SEQUENCE [LARGE SCALE GENOMIC DNA]</scope>
    <source>
        <strain evidence="2 3">NIES-144</strain>
    </source>
</reference>
<proteinExistence type="predicted"/>
<comment type="caution">
    <text evidence="2">The sequence shown here is derived from an EMBL/GenBank/DDBJ whole genome shotgun (WGS) entry which is preliminary data.</text>
</comment>
<gene>
    <name evidence="2" type="ORF">HaLaN_19800</name>
</gene>
<evidence type="ECO:0000313" key="3">
    <source>
        <dbReference type="Proteomes" id="UP000485058"/>
    </source>
</evidence>
<accession>A0A699ZVM2</accession>
<evidence type="ECO:0000256" key="1">
    <source>
        <dbReference type="SAM" id="MobiDB-lite"/>
    </source>
</evidence>
<dbReference type="AlphaFoldDB" id="A0A699ZVM2"/>
<organism evidence="2 3">
    <name type="scientific">Haematococcus lacustris</name>
    <name type="common">Green alga</name>
    <name type="synonym">Haematococcus pluvialis</name>
    <dbReference type="NCBI Taxonomy" id="44745"/>
    <lineage>
        <taxon>Eukaryota</taxon>
        <taxon>Viridiplantae</taxon>
        <taxon>Chlorophyta</taxon>
        <taxon>core chlorophytes</taxon>
        <taxon>Chlorophyceae</taxon>
        <taxon>CS clade</taxon>
        <taxon>Chlamydomonadales</taxon>
        <taxon>Haematococcaceae</taxon>
        <taxon>Haematococcus</taxon>
    </lineage>
</organism>
<evidence type="ECO:0000313" key="2">
    <source>
        <dbReference type="EMBL" id="GFH22348.1"/>
    </source>
</evidence>
<keyword evidence="3" id="KW-1185">Reference proteome</keyword>
<name>A0A699ZVM2_HAELA</name>
<sequence length="205" mass="22053">MPESIPLAGPSLMLSQHGRSTAGPQLPDWLPMPMQDLESITVAELMYHEAVATGKGRLLLFASMWRRSCPLLMPPLLPGAEPDLQSDTLCANDEHYEKCVGSLLLKRQRLEGQAAPRVQAGQEQEAAAADLQAEVDACEELLAAILPPRVDCGGAWLPAQLIDSQQAVADLVQQVTHAMAAQQSQAHSVDAALPPWSWPPTTLAL</sequence>
<protein>
    <submittedName>
        <fullName evidence="2">Uncharacterized protein</fullName>
    </submittedName>
</protein>
<feature type="non-terminal residue" evidence="2">
    <location>
        <position position="205"/>
    </location>
</feature>
<dbReference type="Proteomes" id="UP000485058">
    <property type="component" value="Unassembled WGS sequence"/>
</dbReference>
<feature type="region of interest" description="Disordered" evidence="1">
    <location>
        <begin position="1"/>
        <end position="20"/>
    </location>
</feature>